<feature type="domain" description="HTH gntR-type" evidence="4">
    <location>
        <begin position="4"/>
        <end position="72"/>
    </location>
</feature>
<evidence type="ECO:0000256" key="3">
    <source>
        <dbReference type="ARBA" id="ARBA00023163"/>
    </source>
</evidence>
<evidence type="ECO:0000256" key="2">
    <source>
        <dbReference type="ARBA" id="ARBA00023125"/>
    </source>
</evidence>
<dbReference type="RefSeq" id="WP_133416977.1">
    <property type="nucleotide sequence ID" value="NZ_SCWD01000001.1"/>
</dbReference>
<dbReference type="OrthoDB" id="149756at2"/>
<dbReference type="SMART" id="SM00345">
    <property type="entry name" value="HTH_GNTR"/>
    <property type="match status" value="1"/>
</dbReference>
<sequence length="237" mass="27448">MSVEQSIVEIKDWIIARINDSTFKEDVPLPSEYEISRILHVVQDDVERALEELVTEQLLSERFQQGYFVKHEPTFFYPIQNLKSITTMIEEKGYTAGSIIISQDPEKPSIDDKRKLEITDDRNIIVLERIRTANGAPIAYCLDKIVDESLRLQCTSGQLSLFEMLKDRPEFQITSATCEIESISYEPHISNMLECAPEESLVLVRQIHQNKAGRPVLYSLNYFKSSQIKFQIKREMK</sequence>
<keyword evidence="1" id="KW-0805">Transcription regulation</keyword>
<dbReference type="GO" id="GO:0045892">
    <property type="term" value="P:negative regulation of DNA-templated transcription"/>
    <property type="evidence" value="ECO:0007669"/>
    <property type="project" value="TreeGrafter"/>
</dbReference>
<organism evidence="5 6">
    <name type="scientific">Macrococcus carouselicus</name>
    <dbReference type="NCBI Taxonomy" id="69969"/>
    <lineage>
        <taxon>Bacteria</taxon>
        <taxon>Bacillati</taxon>
        <taxon>Bacillota</taxon>
        <taxon>Bacilli</taxon>
        <taxon>Bacillales</taxon>
        <taxon>Staphylococcaceae</taxon>
        <taxon>Macrococcus</taxon>
    </lineage>
</organism>
<dbReference type="InterPro" id="IPR011663">
    <property type="entry name" value="UTRA"/>
</dbReference>
<dbReference type="InterPro" id="IPR000524">
    <property type="entry name" value="Tscrpt_reg_HTH_GntR"/>
</dbReference>
<dbReference type="PROSITE" id="PS50949">
    <property type="entry name" value="HTH_GNTR"/>
    <property type="match status" value="1"/>
</dbReference>
<dbReference type="Gene3D" id="3.40.1410.10">
    <property type="entry name" value="Chorismate lyase-like"/>
    <property type="match status" value="1"/>
</dbReference>
<evidence type="ECO:0000259" key="4">
    <source>
        <dbReference type="PROSITE" id="PS50949"/>
    </source>
</evidence>
<dbReference type="SUPFAM" id="SSF64288">
    <property type="entry name" value="Chorismate lyase-like"/>
    <property type="match status" value="1"/>
</dbReference>
<dbReference type="SMART" id="SM00866">
    <property type="entry name" value="UTRA"/>
    <property type="match status" value="1"/>
</dbReference>
<protein>
    <submittedName>
        <fullName evidence="5">GntR family transcriptional regulator</fullName>
    </submittedName>
</protein>
<name>A0A9Q8FR66_9STAP</name>
<keyword evidence="2" id="KW-0238">DNA-binding</keyword>
<dbReference type="Pfam" id="PF07702">
    <property type="entry name" value="UTRA"/>
    <property type="match status" value="1"/>
</dbReference>
<dbReference type="GO" id="GO:0003677">
    <property type="term" value="F:DNA binding"/>
    <property type="evidence" value="ECO:0007669"/>
    <property type="project" value="UniProtKB-KW"/>
</dbReference>
<keyword evidence="3" id="KW-0804">Transcription</keyword>
<dbReference type="InterPro" id="IPR050679">
    <property type="entry name" value="Bact_HTH_transcr_reg"/>
</dbReference>
<keyword evidence="6" id="KW-1185">Reference proteome</keyword>
<dbReference type="Proteomes" id="UP000295280">
    <property type="component" value="Unassembled WGS sequence"/>
</dbReference>
<evidence type="ECO:0000256" key="1">
    <source>
        <dbReference type="ARBA" id="ARBA00023015"/>
    </source>
</evidence>
<proteinExistence type="predicted"/>
<dbReference type="EMBL" id="SCWD01000001">
    <property type="protein sequence ID" value="TDM04116.1"/>
    <property type="molecule type" value="Genomic_DNA"/>
</dbReference>
<accession>A0A9Q8FR66</accession>
<comment type="caution">
    <text evidence="5">The sequence shown here is derived from an EMBL/GenBank/DDBJ whole genome shotgun (WGS) entry which is preliminary data.</text>
</comment>
<dbReference type="SUPFAM" id="SSF46785">
    <property type="entry name" value="Winged helix' DNA-binding domain"/>
    <property type="match status" value="1"/>
</dbReference>
<dbReference type="PANTHER" id="PTHR44846:SF17">
    <property type="entry name" value="GNTR-FAMILY TRANSCRIPTIONAL REGULATOR"/>
    <property type="match status" value="1"/>
</dbReference>
<dbReference type="InterPro" id="IPR036390">
    <property type="entry name" value="WH_DNA-bd_sf"/>
</dbReference>
<dbReference type="Gene3D" id="1.10.10.10">
    <property type="entry name" value="Winged helix-like DNA-binding domain superfamily/Winged helix DNA-binding domain"/>
    <property type="match status" value="1"/>
</dbReference>
<dbReference type="AlphaFoldDB" id="A0A9Q8FR66"/>
<dbReference type="InterPro" id="IPR028978">
    <property type="entry name" value="Chorismate_lyase_/UTRA_dom_sf"/>
</dbReference>
<reference evidence="5 6" key="1">
    <citation type="submission" date="2019-01" db="EMBL/GenBank/DDBJ databases">
        <title>Draft genome sequences of the type strains of six Macrococcus species.</title>
        <authorList>
            <person name="Mazhar S."/>
            <person name="Altermann E."/>
            <person name="Hill C."/>
            <person name="Mcauliffe O."/>
        </authorList>
    </citation>
    <scope>NUCLEOTIDE SEQUENCE [LARGE SCALE GENOMIC DNA]</scope>
    <source>
        <strain evidence="5 6">ATCC 51828</strain>
    </source>
</reference>
<gene>
    <name evidence="5" type="ORF">ERX40_02805</name>
</gene>
<evidence type="ECO:0000313" key="6">
    <source>
        <dbReference type="Proteomes" id="UP000295280"/>
    </source>
</evidence>
<evidence type="ECO:0000313" key="5">
    <source>
        <dbReference type="EMBL" id="TDM04116.1"/>
    </source>
</evidence>
<dbReference type="PANTHER" id="PTHR44846">
    <property type="entry name" value="MANNOSYL-D-GLYCERATE TRANSPORT/METABOLISM SYSTEM REPRESSOR MNGR-RELATED"/>
    <property type="match status" value="1"/>
</dbReference>
<dbReference type="GO" id="GO:0003700">
    <property type="term" value="F:DNA-binding transcription factor activity"/>
    <property type="evidence" value="ECO:0007669"/>
    <property type="project" value="InterPro"/>
</dbReference>
<dbReference type="InterPro" id="IPR036388">
    <property type="entry name" value="WH-like_DNA-bd_sf"/>
</dbReference>